<name>A0A2I1GBC0_9GLOM</name>
<dbReference type="AlphaFoldDB" id="A0A2I1GBC0"/>
<evidence type="ECO:0000313" key="3">
    <source>
        <dbReference type="Proteomes" id="UP000234323"/>
    </source>
</evidence>
<evidence type="ECO:0000259" key="1">
    <source>
        <dbReference type="PROSITE" id="PS50011"/>
    </source>
</evidence>
<gene>
    <name evidence="2" type="ORF">RhiirA4_418650</name>
</gene>
<organism evidence="2 3">
    <name type="scientific">Rhizophagus irregularis</name>
    <dbReference type="NCBI Taxonomy" id="588596"/>
    <lineage>
        <taxon>Eukaryota</taxon>
        <taxon>Fungi</taxon>
        <taxon>Fungi incertae sedis</taxon>
        <taxon>Mucoromycota</taxon>
        <taxon>Glomeromycotina</taxon>
        <taxon>Glomeromycetes</taxon>
        <taxon>Glomerales</taxon>
        <taxon>Glomeraceae</taxon>
        <taxon>Rhizophagus</taxon>
    </lineage>
</organism>
<dbReference type="PANTHER" id="PTHR44167:SF24">
    <property type="entry name" value="SERINE_THREONINE-PROTEIN KINASE CHK2"/>
    <property type="match status" value="1"/>
</dbReference>
<proteinExistence type="predicted"/>
<dbReference type="VEuPathDB" id="FungiDB:RhiirA1_505876"/>
<dbReference type="Gene3D" id="1.10.510.10">
    <property type="entry name" value="Transferase(Phosphotransferase) domain 1"/>
    <property type="match status" value="1"/>
</dbReference>
<dbReference type="EMBL" id="LLXI01000286">
    <property type="protein sequence ID" value="PKY43932.1"/>
    <property type="molecule type" value="Genomic_DNA"/>
</dbReference>
<dbReference type="Proteomes" id="UP000234323">
    <property type="component" value="Unassembled WGS sequence"/>
</dbReference>
<keyword evidence="3" id="KW-1185">Reference proteome</keyword>
<dbReference type="VEuPathDB" id="FungiDB:RhiirA1_456627"/>
<dbReference type="GO" id="GO:0005634">
    <property type="term" value="C:nucleus"/>
    <property type="evidence" value="ECO:0007669"/>
    <property type="project" value="TreeGrafter"/>
</dbReference>
<dbReference type="SUPFAM" id="SSF56112">
    <property type="entry name" value="Protein kinase-like (PK-like)"/>
    <property type="match status" value="1"/>
</dbReference>
<dbReference type="GO" id="GO:0044773">
    <property type="term" value="P:mitotic DNA damage checkpoint signaling"/>
    <property type="evidence" value="ECO:0007669"/>
    <property type="project" value="TreeGrafter"/>
</dbReference>
<dbReference type="GO" id="GO:0005524">
    <property type="term" value="F:ATP binding"/>
    <property type="evidence" value="ECO:0007669"/>
    <property type="project" value="InterPro"/>
</dbReference>
<evidence type="ECO:0000313" key="2">
    <source>
        <dbReference type="EMBL" id="PKY43932.1"/>
    </source>
</evidence>
<dbReference type="PROSITE" id="PS50011">
    <property type="entry name" value="PROTEIN_KINASE_DOM"/>
    <property type="match status" value="1"/>
</dbReference>
<dbReference type="InterPro" id="IPR011009">
    <property type="entry name" value="Kinase-like_dom_sf"/>
</dbReference>
<comment type="caution">
    <text evidence="2">The sequence shown here is derived from an EMBL/GenBank/DDBJ whole genome shotgun (WGS) entry which is preliminary data.</text>
</comment>
<dbReference type="InterPro" id="IPR000719">
    <property type="entry name" value="Prot_kinase_dom"/>
</dbReference>
<dbReference type="InterPro" id="IPR008266">
    <property type="entry name" value="Tyr_kinase_AS"/>
</dbReference>
<dbReference type="PANTHER" id="PTHR44167">
    <property type="entry name" value="OVARIAN-SPECIFIC SERINE/THREONINE-PROTEIN KINASE LOK-RELATED"/>
    <property type="match status" value="1"/>
</dbReference>
<reference evidence="2 3" key="1">
    <citation type="submission" date="2015-10" db="EMBL/GenBank/DDBJ databases">
        <title>Genome analyses suggest a sexual origin of heterokaryosis in a supposedly ancient asexual fungus.</title>
        <authorList>
            <person name="Ropars J."/>
            <person name="Sedzielewska K."/>
            <person name="Noel J."/>
            <person name="Charron P."/>
            <person name="Farinelli L."/>
            <person name="Marton T."/>
            <person name="Kruger M."/>
            <person name="Pelin A."/>
            <person name="Brachmann A."/>
            <person name="Corradi N."/>
        </authorList>
    </citation>
    <scope>NUCLEOTIDE SEQUENCE [LARGE SCALE GENOMIC DNA]</scope>
    <source>
        <strain evidence="2 3">A4</strain>
    </source>
</reference>
<dbReference type="SMART" id="SM00220">
    <property type="entry name" value="S_TKc"/>
    <property type="match status" value="1"/>
</dbReference>
<protein>
    <recommendedName>
        <fullName evidence="1">Protein kinase domain-containing protein</fullName>
    </recommendedName>
</protein>
<dbReference type="GO" id="GO:0004674">
    <property type="term" value="F:protein serine/threonine kinase activity"/>
    <property type="evidence" value="ECO:0007669"/>
    <property type="project" value="TreeGrafter"/>
</dbReference>
<accession>A0A2I1GBC0</accession>
<sequence>MDQNSKDQGMTTISNKRPDFLCWTNGVLIFKGEEKAEIDDFPVARHTIYDMLHCSRIKIAFLCNQWTVKHKPAKSFSSALKSIGHQKNSQDHISILSIIINIARIIRTVSNTISSTIVPIGKRLKLEKSTITFFDDSVEKMIPLKYLPYEGDVDDRVAFLQGMYDCAIGHPGLIQIKEGEGPKIRNRTTYRIVFETRGRDFQLRNENEVRAMAYSVVIGLTWLHKNGYVHRDIRLANILFLPGVRDYRYILTDFEYGNASGLKVSERLKDWDDSTLTKNNKYTVKSDLYQFRKMLKNLNLVNSEIGMKFLDGLRNKRISTKNVLDHEWFGQTTF</sequence>
<dbReference type="VEuPathDB" id="FungiDB:RhiirFUN_006308"/>
<feature type="domain" description="Protein kinase" evidence="1">
    <location>
        <begin position="1"/>
        <end position="334"/>
    </location>
</feature>
<dbReference type="VEuPathDB" id="FungiDB:FUN_019485"/>
<dbReference type="PROSITE" id="PS00109">
    <property type="entry name" value="PROTEIN_KINASE_TYR"/>
    <property type="match status" value="1"/>
</dbReference>